<dbReference type="AlphaFoldDB" id="M1WGS0"/>
<dbReference type="InterPro" id="IPR050951">
    <property type="entry name" value="Retrovirus_Pol_polyprotein"/>
</dbReference>
<dbReference type="Pfam" id="PF00078">
    <property type="entry name" value="RVT_1"/>
    <property type="match status" value="1"/>
</dbReference>
<dbReference type="PANTHER" id="PTHR37984:SF5">
    <property type="entry name" value="PROTEIN NYNRIN-LIKE"/>
    <property type="match status" value="1"/>
</dbReference>
<proteinExistence type="predicted"/>
<dbReference type="CDD" id="cd01647">
    <property type="entry name" value="RT_LTR"/>
    <property type="match status" value="1"/>
</dbReference>
<dbReference type="InterPro" id="IPR000477">
    <property type="entry name" value="RT_dom"/>
</dbReference>
<evidence type="ECO:0000313" key="6">
    <source>
        <dbReference type="Proteomes" id="UP000016801"/>
    </source>
</evidence>
<sequence length="600" mass="67868">MSRTKARRIAKSSAVGIVIPRLHQKTANATIAVAANVRNETPPNNSSSIDISEPPINLPQPYHEFRDVFSTIDAGILPSLNGRTHAIELEQGKTPPWGPIYSLAEKELEVLREYLASAQKKGWIRRSTSPAGAPILFVPKKGGKLRLCVDYRTLNKITIKDKAPLPLINEILNRLVGARLFTKLDLKDAYHRLRIRQGDEWKTAFRCRYGHFEYLVMPFGLVNAPATFQEYINASLEFLVDIICIVYLDDILIYSNTDDLKVHEAHVKQVLQSLRKASLFVNLDKCKFSCTKVDFLGYVITRKGISMEPSRVDAIATWPIPSSVLTIQSFLGFTGFYRRFIESYSKIVVPLTNRLRGQQPAQFQLQPDELAAFRQLQQRFQEAPLLVHFDPLLPLRVETDASGHAIGAILSMLLTGQWHPIAFYSRKLTDTELRYTTPDAELLAIQEAFRVWRHYLAYSSHPVKVITDHLNHKYLLSKPKLTPKQVTALDELCPFNFVIEHRPGTLNPADALSRRADYIDKDKKAEASVSQLPTFLTKFAETIQHSSCDSPAYDTKFGGPEKPRCITLADEEGHNHRDSTASALEAMRVTSDRDIRISPR</sequence>
<dbReference type="VEuPathDB" id="FungiDB:CPUR_08741"/>
<organism evidence="5 6">
    <name type="scientific">Claviceps purpurea (strain 20.1)</name>
    <name type="common">Ergot fungus</name>
    <name type="synonym">Sphacelia segetum</name>
    <dbReference type="NCBI Taxonomy" id="1111077"/>
    <lineage>
        <taxon>Eukaryota</taxon>
        <taxon>Fungi</taxon>
        <taxon>Dikarya</taxon>
        <taxon>Ascomycota</taxon>
        <taxon>Pezizomycotina</taxon>
        <taxon>Sordariomycetes</taxon>
        <taxon>Hypocreomycetidae</taxon>
        <taxon>Hypocreales</taxon>
        <taxon>Clavicipitaceae</taxon>
        <taxon>Claviceps</taxon>
    </lineage>
</organism>
<dbReference type="STRING" id="1111077.M1WGS0"/>
<gene>
    <name evidence="5" type="ORF">CPUR_08741</name>
</gene>
<keyword evidence="2" id="KW-0496">Mitochondrion</keyword>
<dbReference type="SUPFAM" id="SSF56672">
    <property type="entry name" value="DNA/RNA polymerases"/>
    <property type="match status" value="1"/>
</dbReference>
<dbReference type="EMBL" id="CAGA01000119">
    <property type="protein sequence ID" value="CCE34803.1"/>
    <property type="molecule type" value="Genomic_DNA"/>
</dbReference>
<dbReference type="PROSITE" id="PS50878">
    <property type="entry name" value="RT_POL"/>
    <property type="match status" value="1"/>
</dbReference>
<evidence type="ECO:0000256" key="3">
    <source>
        <dbReference type="ARBA" id="ARBA00023268"/>
    </source>
</evidence>
<dbReference type="Proteomes" id="UP000016801">
    <property type="component" value="Unassembled WGS sequence"/>
</dbReference>
<dbReference type="eggNOG" id="KOG0017">
    <property type="taxonomic scope" value="Eukaryota"/>
</dbReference>
<dbReference type="InterPro" id="IPR041577">
    <property type="entry name" value="RT_RNaseH_2"/>
</dbReference>
<dbReference type="Gene3D" id="3.10.10.10">
    <property type="entry name" value="HIV Type 1 Reverse Transcriptase, subunit A, domain 1"/>
    <property type="match status" value="1"/>
</dbReference>
<evidence type="ECO:0000256" key="2">
    <source>
        <dbReference type="ARBA" id="ARBA00023128"/>
    </source>
</evidence>
<evidence type="ECO:0000313" key="5">
    <source>
        <dbReference type="EMBL" id="CCE34803.1"/>
    </source>
</evidence>
<name>M1WGS0_CLAP2</name>
<reference evidence="5 6" key="1">
    <citation type="journal article" date="2013" name="PLoS Genet.">
        <title>Plant-symbiotic fungi as chemical engineers: Multi-genome analysis of the Clavicipitaceae reveals dynamics of alkaloid loci.</title>
        <authorList>
            <person name="Schardl C.L."/>
            <person name="Young C.A."/>
            <person name="Hesse U."/>
            <person name="Amyotte S.G."/>
            <person name="Andreeva K."/>
            <person name="Calie P.J."/>
            <person name="Fleetwood D.J."/>
            <person name="Haws D.C."/>
            <person name="Moore N."/>
            <person name="Oeser B."/>
            <person name="Panaccione D.G."/>
            <person name="Schweri K.K."/>
            <person name="Voisey C.R."/>
            <person name="Farman M.L."/>
            <person name="Jaromczyk J.W."/>
            <person name="Roe B.A."/>
            <person name="O'Sullivan D.M."/>
            <person name="Scott B."/>
            <person name="Tudzynski P."/>
            <person name="An Z."/>
            <person name="Arnaoudova E.G."/>
            <person name="Bullock C.T."/>
            <person name="Charlton N.D."/>
            <person name="Chen L."/>
            <person name="Cox M."/>
            <person name="Dinkins R.D."/>
            <person name="Florea S."/>
            <person name="Glenn A.E."/>
            <person name="Gordon A."/>
            <person name="Gueldener U."/>
            <person name="Harris D.R."/>
            <person name="Hollin W."/>
            <person name="Jaromczyk J."/>
            <person name="Johnson R.D."/>
            <person name="Khan A.K."/>
            <person name="Leistner E."/>
            <person name="Leuchtmann A."/>
            <person name="Li C."/>
            <person name="Liu J."/>
            <person name="Liu J."/>
            <person name="Liu M."/>
            <person name="Mace W."/>
            <person name="Machado C."/>
            <person name="Nagabhyru P."/>
            <person name="Pan J."/>
            <person name="Schmid J."/>
            <person name="Sugawara K."/>
            <person name="Steiner U."/>
            <person name="Takach J.E."/>
            <person name="Tanaka E."/>
            <person name="Webb J.S."/>
            <person name="Wilson E.V."/>
            <person name="Wiseman J.L."/>
            <person name="Yoshida R."/>
            <person name="Zeng Z."/>
        </authorList>
    </citation>
    <scope>NUCLEOTIDE SEQUENCE [LARGE SCALE GENOMIC DNA]</scope>
    <source>
        <strain evidence="5 6">20.1</strain>
    </source>
</reference>
<dbReference type="InterPro" id="IPR043128">
    <property type="entry name" value="Rev_trsase/Diguanyl_cyclase"/>
</dbReference>
<protein>
    <recommendedName>
        <fullName evidence="4">Reverse transcriptase domain-containing protein</fullName>
    </recommendedName>
</protein>
<dbReference type="OrthoDB" id="5152741at2759"/>
<dbReference type="PANTHER" id="PTHR37984">
    <property type="entry name" value="PROTEIN CBG26694"/>
    <property type="match status" value="1"/>
</dbReference>
<keyword evidence="6" id="KW-1185">Reference proteome</keyword>
<dbReference type="Gene3D" id="3.30.70.270">
    <property type="match status" value="2"/>
</dbReference>
<comment type="caution">
    <text evidence="5">The sequence shown here is derived from an EMBL/GenBank/DDBJ whole genome shotgun (WGS) entry which is preliminary data.</text>
</comment>
<dbReference type="HOGENOM" id="CLU_000384_33_4_1"/>
<dbReference type="GO" id="GO:0005739">
    <property type="term" value="C:mitochondrion"/>
    <property type="evidence" value="ECO:0007669"/>
    <property type="project" value="UniProtKB-SubCell"/>
</dbReference>
<dbReference type="GO" id="GO:0003824">
    <property type="term" value="F:catalytic activity"/>
    <property type="evidence" value="ECO:0007669"/>
    <property type="project" value="UniProtKB-KW"/>
</dbReference>
<feature type="non-terminal residue" evidence="5">
    <location>
        <position position="600"/>
    </location>
</feature>
<dbReference type="InterPro" id="IPR043502">
    <property type="entry name" value="DNA/RNA_pol_sf"/>
</dbReference>
<feature type="domain" description="Reverse transcriptase" evidence="4">
    <location>
        <begin position="119"/>
        <end position="300"/>
    </location>
</feature>
<dbReference type="FunFam" id="3.30.70.270:FF:000020">
    <property type="entry name" value="Transposon Tf2-6 polyprotein-like Protein"/>
    <property type="match status" value="1"/>
</dbReference>
<dbReference type="Pfam" id="PF17919">
    <property type="entry name" value="RT_RNaseH_2"/>
    <property type="match status" value="1"/>
</dbReference>
<evidence type="ECO:0000256" key="1">
    <source>
        <dbReference type="ARBA" id="ARBA00004173"/>
    </source>
</evidence>
<accession>M1WGS0</accession>
<dbReference type="CDD" id="cd09274">
    <property type="entry name" value="RNase_HI_RT_Ty3"/>
    <property type="match status" value="1"/>
</dbReference>
<comment type="subcellular location">
    <subcellularLocation>
        <location evidence="1">Mitochondrion</location>
    </subcellularLocation>
</comment>
<keyword evidence="3" id="KW-0511">Multifunctional enzyme</keyword>
<evidence type="ECO:0000259" key="4">
    <source>
        <dbReference type="PROSITE" id="PS50878"/>
    </source>
</evidence>